<evidence type="ECO:0000313" key="1">
    <source>
        <dbReference type="EMBL" id="ETR73799.1"/>
    </source>
</evidence>
<name>A0A1V1PFW5_9BACT</name>
<organism evidence="1 2">
    <name type="scientific">Candidatus Magnetoglobus multicellularis str. Araruama</name>
    <dbReference type="NCBI Taxonomy" id="890399"/>
    <lineage>
        <taxon>Bacteria</taxon>
        <taxon>Pseudomonadati</taxon>
        <taxon>Thermodesulfobacteriota</taxon>
        <taxon>Desulfobacteria</taxon>
        <taxon>Desulfobacterales</taxon>
        <taxon>Desulfobacteraceae</taxon>
        <taxon>Candidatus Magnetoglobus</taxon>
    </lineage>
</organism>
<reference evidence="2" key="1">
    <citation type="submission" date="2012-11" db="EMBL/GenBank/DDBJ databases">
        <authorList>
            <person name="Lucero-Rivera Y.E."/>
            <person name="Tovar-Ramirez D."/>
        </authorList>
    </citation>
    <scope>NUCLEOTIDE SEQUENCE [LARGE SCALE GENOMIC DNA]</scope>
    <source>
        <strain evidence="2">Araruama</strain>
    </source>
</reference>
<dbReference type="EMBL" id="ATBP01000038">
    <property type="protein sequence ID" value="ETR73799.1"/>
    <property type="molecule type" value="Genomic_DNA"/>
</dbReference>
<dbReference type="AlphaFoldDB" id="A0A1V1PFW5"/>
<evidence type="ECO:0000313" key="2">
    <source>
        <dbReference type="Proteomes" id="UP000189670"/>
    </source>
</evidence>
<comment type="caution">
    <text evidence="1">The sequence shown here is derived from an EMBL/GenBank/DDBJ whole genome shotgun (WGS) entry which is preliminary data.</text>
</comment>
<proteinExistence type="predicted"/>
<gene>
    <name evidence="1" type="ORF">OMM_00692</name>
</gene>
<protein>
    <submittedName>
        <fullName evidence="1">Uncharacterized protein</fullName>
    </submittedName>
</protein>
<sequence>MKKIAFFVLTICLVFTANGLSNKNESILDLNQEKAVDEVWDLFGSTSDINSEQKTSEDMKLLSQGLKENYLYRRYTKTEINAIGESKEYFGMLEKNAHLKYIVEQVWDSYVLYSKSGKILEYRYFAYGQGASVASKVGFKIKYFEKIGDALKDMGTKMGAGNPGFKGAVGSLLSKTGMLTTNEWTGVEAKKKLSDAAGNFQGVLEPSLFSNMHYLILYRLGENYPDKVIRITPEGLGFSIWPPMTQKQETEEEVRKGTILRSSYLIDKAILPDGKPAYKGDSWRVNANIFGDVLGLKTERRLQYTAGSVGFMRDQSDTMYKGNKLALLKLWGSEIDNKILLKTIPQKVNSGTKETITVHFIPEYGHVFWDFKDRQISLIEFKGKAEIQEYQEKDWWPDVNITVKPRFNSHYNSVIMERNILSNQENRKTIQNMFDLIEKIDLSIAKAIKEKIKIL</sequence>
<dbReference type="Proteomes" id="UP000189670">
    <property type="component" value="Unassembled WGS sequence"/>
</dbReference>
<accession>A0A1V1PFW5</accession>